<dbReference type="Proteomes" id="UP000315444">
    <property type="component" value="Unassembled WGS sequence"/>
</dbReference>
<evidence type="ECO:0000313" key="5">
    <source>
        <dbReference type="Proteomes" id="UP000319026"/>
    </source>
</evidence>
<evidence type="ECO:0000313" key="4">
    <source>
        <dbReference type="Proteomes" id="UP000315444"/>
    </source>
</evidence>
<sequence length="70" mass="8285">MAGHTLKLMIYTIVLRDGEKKDSNFKKLHQAIYESTEKEKAKLFDIYKDRFLKSFKEKFVLSITTQKALQ</sequence>
<reference evidence="1 4" key="1">
    <citation type="submission" date="2019-07" db="EMBL/GenBank/DDBJ databases">
        <title>Genome sequencing of Bacteroides fragilis.</title>
        <authorList>
            <person name="Galasyn E.V."/>
            <person name="Ruoff K.L."/>
            <person name="Price C.E."/>
            <person name="Valls R.A."/>
            <person name="O'Toole G.A."/>
        </authorList>
    </citation>
    <scope>NUCLEOTIDE SEQUENCE [LARGE SCALE GENOMIC DNA]</scope>
    <source>
        <strain evidence="1 4">AD135F_1B</strain>
    </source>
</reference>
<evidence type="ECO:0000313" key="3">
    <source>
        <dbReference type="EMBL" id="UVR54915.1"/>
    </source>
</evidence>
<reference evidence="3" key="3">
    <citation type="submission" date="2022-08" db="EMBL/GenBank/DDBJ databases">
        <title>Genome Sequencing of Bacteroides fragilis Group Isolates with Nanopore Technology.</title>
        <authorList>
            <person name="Tisza M.J."/>
            <person name="Smith D."/>
            <person name="Dekker J.P."/>
        </authorList>
    </citation>
    <scope>NUCLEOTIDE SEQUENCE</scope>
    <source>
        <strain evidence="3">BFG-70</strain>
    </source>
</reference>
<proteinExistence type="predicted"/>
<gene>
    <name evidence="2" type="ORF">FSA03_13155</name>
    <name evidence="1" type="ORF">FSA06_12870</name>
    <name evidence="3" type="ORF">NXX45_14330</name>
</gene>
<evidence type="ECO:0000313" key="1">
    <source>
        <dbReference type="EMBL" id="TWV41033.1"/>
    </source>
</evidence>
<accession>A0A5C6JHN5</accession>
<reference evidence="2 5" key="2">
    <citation type="submission" date="2019-07" db="EMBL/GenBank/DDBJ databases">
        <title>Genome Sequencing of Bacteroides fragilis.</title>
        <authorList>
            <person name="Pinto K.M."/>
            <person name="Ruoff K.L."/>
            <person name="Price C.E."/>
            <person name="Valls R.A."/>
            <person name="O'Toole G.A."/>
        </authorList>
    </citation>
    <scope>NUCLEOTIDE SEQUENCE [LARGE SCALE GENOMIC DNA]</scope>
    <source>
        <strain evidence="2 5">AD135F_3B</strain>
    </source>
</reference>
<name>A0A5C6JHN5_BACFG</name>
<protein>
    <submittedName>
        <fullName evidence="2">Uncharacterized protein</fullName>
    </submittedName>
</protein>
<dbReference type="Proteomes" id="UP000319026">
    <property type="component" value="Unassembled WGS sequence"/>
</dbReference>
<evidence type="ECO:0000313" key="2">
    <source>
        <dbReference type="EMBL" id="TWV48354.1"/>
    </source>
</evidence>
<dbReference type="EMBL" id="VOHT01000005">
    <property type="protein sequence ID" value="TWV48354.1"/>
    <property type="molecule type" value="Genomic_DNA"/>
</dbReference>
<dbReference type="Proteomes" id="UP001060330">
    <property type="component" value="Chromosome"/>
</dbReference>
<dbReference type="RefSeq" id="WP_008659868.1">
    <property type="nucleotide sequence ID" value="NZ_CABKOU010000002.1"/>
</dbReference>
<dbReference type="EMBL" id="CP103216">
    <property type="protein sequence ID" value="UVR54915.1"/>
    <property type="molecule type" value="Genomic_DNA"/>
</dbReference>
<dbReference type="AlphaFoldDB" id="A0A5C6JHN5"/>
<organism evidence="2 5">
    <name type="scientific">Bacteroides fragilis</name>
    <dbReference type="NCBI Taxonomy" id="817"/>
    <lineage>
        <taxon>Bacteria</taxon>
        <taxon>Pseudomonadati</taxon>
        <taxon>Bacteroidota</taxon>
        <taxon>Bacteroidia</taxon>
        <taxon>Bacteroidales</taxon>
        <taxon>Bacteroidaceae</taxon>
        <taxon>Bacteroides</taxon>
    </lineage>
</organism>
<dbReference type="EMBL" id="VOHV01000005">
    <property type="protein sequence ID" value="TWV41033.1"/>
    <property type="molecule type" value="Genomic_DNA"/>
</dbReference>